<evidence type="ECO:0000256" key="1">
    <source>
        <dbReference type="PROSITE-ProRule" id="PRU00409"/>
    </source>
</evidence>
<keyword evidence="4" id="KW-1185">Reference proteome</keyword>
<dbReference type="Gene3D" id="3.30.470.20">
    <property type="entry name" value="ATP-grasp fold, B domain"/>
    <property type="match status" value="1"/>
</dbReference>
<dbReference type="PROSITE" id="PS50975">
    <property type="entry name" value="ATP_GRASP"/>
    <property type="match status" value="1"/>
</dbReference>
<dbReference type="Pfam" id="PF14398">
    <property type="entry name" value="ATPgrasp_YheCD"/>
    <property type="match status" value="2"/>
</dbReference>
<dbReference type="EMBL" id="ACJM01000004">
    <property type="protein sequence ID" value="EEG78106.1"/>
    <property type="molecule type" value="Genomic_DNA"/>
</dbReference>
<dbReference type="InterPro" id="IPR011761">
    <property type="entry name" value="ATP-grasp"/>
</dbReference>
<dbReference type="eggNOG" id="COG0189">
    <property type="taxonomic scope" value="Bacteria"/>
</dbReference>
<dbReference type="GO" id="GO:0046872">
    <property type="term" value="F:metal ion binding"/>
    <property type="evidence" value="ECO:0007669"/>
    <property type="project" value="InterPro"/>
</dbReference>
<protein>
    <recommendedName>
        <fullName evidence="2">ATP-grasp domain-containing protein</fullName>
    </recommendedName>
</protein>
<name>C0GES4_DETAL</name>
<dbReference type="SUPFAM" id="SSF56059">
    <property type="entry name" value="Glutathione synthetase ATP-binding domain-like"/>
    <property type="match status" value="2"/>
</dbReference>
<accession>C0GES4</accession>
<sequence>MLRTLCNGVLSGPAYIRILSKNKTLKSAQCLSDAAEKKNMGVIFFSYDDIDFERMEVNGYSLLGGLWEKKTLSMPSVIYDQAHSCPAKIRRKLMEIPTLRFVNEKIGFWKWETHQALDRFSEIRDFLPETSFFEESDQIYSLLKKYGKAVLKPVHGLKAMGLIILVNDNGKIRFQYRGKGKDRMNYKFGRVEELHDLRTQFPVMGTEKYIVQQGLELAKYEDRVFDVRALMQKDGSNMWHASLCAKVGPSNSEITALGNWENIERVESFLISKCGSKFNNLSARLKQLAVLTAETVEKAFAPVGEIALDIAVDKNADCWLLEVNSMPSKAMFYDLFNDEELSDVLSRPMEYACYLAKESLMQKCRVCYLESDLQQTLFLTPKQSKEFNLDHEKAYVRLTVGSASLLLRKEISKNNSLGENKLTLSRDLKTTVFIPEDTELQVRVIEPGHLELGPLIGVFISPKKAAALVGGKTDRVYYQFTNKTKSVAGICCFFSIGDIDWENKLIRALLWDGSTWISRIVPLPKVIYDRCFGERSYGFELRNKLDSDYRVINSLPKLGKWETIQALKNTPGVKKYLPDTIVYSSKSDIADFLEKYQSIYLKPDMLYKGKGIYRLKRGPGASYIVEFRDDDTNEIIHLPTLDDLDEMLGKYLEIGWGYIVQETIELSYYKVYPFDFRLLYQKDWQGSWQPTYIVARIAAPGSVVTSPRSGGAVADFNTVLDELNNQECINSTDMYQEIITAGRKIVESIEDKFGDFVELGLDMAIDKSGKLWLIEVNGKPLKVSIKKLNNAEAFERCHNSPIEYAIYLSGFIAKDTRKPEEQLI</sequence>
<dbReference type="InterPro" id="IPR026838">
    <property type="entry name" value="YheC/D"/>
</dbReference>
<dbReference type="Proteomes" id="UP000006443">
    <property type="component" value="Unassembled WGS sequence"/>
</dbReference>
<comment type="caution">
    <text evidence="3">The sequence shown here is derived from an EMBL/GenBank/DDBJ whole genome shotgun (WGS) entry which is preliminary data.</text>
</comment>
<evidence type="ECO:0000313" key="3">
    <source>
        <dbReference type="EMBL" id="EEG78106.1"/>
    </source>
</evidence>
<proteinExistence type="predicted"/>
<reference evidence="3 4" key="1">
    <citation type="submission" date="2009-02" db="EMBL/GenBank/DDBJ databases">
        <title>Sequencing of the draft genome and assembly of Dethiobacter alkaliphilus AHT 1.</title>
        <authorList>
            <consortium name="US DOE Joint Genome Institute (JGI-PGF)"/>
            <person name="Lucas S."/>
            <person name="Copeland A."/>
            <person name="Lapidus A."/>
            <person name="Glavina del Rio T."/>
            <person name="Dalin E."/>
            <person name="Tice H."/>
            <person name="Bruce D."/>
            <person name="Goodwin L."/>
            <person name="Pitluck S."/>
            <person name="Larimer F."/>
            <person name="Land M.L."/>
            <person name="Hauser L."/>
            <person name="Muyzer G."/>
        </authorList>
    </citation>
    <scope>NUCLEOTIDE SEQUENCE [LARGE SCALE GENOMIC DNA]</scope>
    <source>
        <strain evidence="3 4">AHT 1</strain>
    </source>
</reference>
<dbReference type="STRING" id="555088.DealDRAFT_0983"/>
<dbReference type="GO" id="GO:0005524">
    <property type="term" value="F:ATP binding"/>
    <property type="evidence" value="ECO:0007669"/>
    <property type="project" value="UniProtKB-UniRule"/>
</dbReference>
<keyword evidence="1" id="KW-0067">ATP-binding</keyword>
<feature type="domain" description="ATP-grasp" evidence="2">
    <location>
        <begin position="117"/>
        <end position="350"/>
    </location>
</feature>
<evidence type="ECO:0000313" key="4">
    <source>
        <dbReference type="Proteomes" id="UP000006443"/>
    </source>
</evidence>
<keyword evidence="1" id="KW-0547">Nucleotide-binding</keyword>
<gene>
    <name evidence="3" type="ORF">DealDRAFT_0983</name>
</gene>
<dbReference type="AlphaFoldDB" id="C0GES4"/>
<organism evidence="3 4">
    <name type="scientific">Dethiobacter alkaliphilus AHT 1</name>
    <dbReference type="NCBI Taxonomy" id="555088"/>
    <lineage>
        <taxon>Bacteria</taxon>
        <taxon>Bacillati</taxon>
        <taxon>Bacillota</taxon>
        <taxon>Dethiobacteria</taxon>
        <taxon>Dethiobacterales</taxon>
        <taxon>Dethiobacteraceae</taxon>
        <taxon>Dethiobacter</taxon>
    </lineage>
</organism>
<evidence type="ECO:0000259" key="2">
    <source>
        <dbReference type="PROSITE" id="PS50975"/>
    </source>
</evidence>